<name>A0ACC1YDA0_MELAZ</name>
<comment type="caution">
    <text evidence="1">The sequence shown here is derived from an EMBL/GenBank/DDBJ whole genome shotgun (WGS) entry which is preliminary data.</text>
</comment>
<proteinExistence type="predicted"/>
<accession>A0ACC1YDA0</accession>
<reference evidence="1 2" key="1">
    <citation type="journal article" date="2023" name="Science">
        <title>Complex scaffold remodeling in plant triterpene biosynthesis.</title>
        <authorList>
            <person name="De La Pena R."/>
            <person name="Hodgson H."/>
            <person name="Liu J.C."/>
            <person name="Stephenson M.J."/>
            <person name="Martin A.C."/>
            <person name="Owen C."/>
            <person name="Harkess A."/>
            <person name="Leebens-Mack J."/>
            <person name="Jimenez L.E."/>
            <person name="Osbourn A."/>
            <person name="Sattely E.S."/>
        </authorList>
    </citation>
    <scope>NUCLEOTIDE SEQUENCE [LARGE SCALE GENOMIC DNA]</scope>
    <source>
        <strain evidence="2">cv. JPN11</strain>
        <tissue evidence="1">Leaf</tissue>
    </source>
</reference>
<organism evidence="1 2">
    <name type="scientific">Melia azedarach</name>
    <name type="common">Chinaberry tree</name>
    <dbReference type="NCBI Taxonomy" id="155640"/>
    <lineage>
        <taxon>Eukaryota</taxon>
        <taxon>Viridiplantae</taxon>
        <taxon>Streptophyta</taxon>
        <taxon>Embryophyta</taxon>
        <taxon>Tracheophyta</taxon>
        <taxon>Spermatophyta</taxon>
        <taxon>Magnoliopsida</taxon>
        <taxon>eudicotyledons</taxon>
        <taxon>Gunneridae</taxon>
        <taxon>Pentapetalae</taxon>
        <taxon>rosids</taxon>
        <taxon>malvids</taxon>
        <taxon>Sapindales</taxon>
        <taxon>Meliaceae</taxon>
        <taxon>Melia</taxon>
    </lineage>
</organism>
<sequence>MEMSKVESRCPLRIVVIQVPKRDRVYQPSEEDPRSYLDPYGNCSECHQEGDDDLTLLCDFCDSPSHTYCVGLGRVVPEGNWYCDGCKPVAL</sequence>
<evidence type="ECO:0000313" key="2">
    <source>
        <dbReference type="Proteomes" id="UP001164539"/>
    </source>
</evidence>
<keyword evidence="2" id="KW-1185">Reference proteome</keyword>
<evidence type="ECO:0000313" key="1">
    <source>
        <dbReference type="EMBL" id="KAJ4721610.1"/>
    </source>
</evidence>
<dbReference type="EMBL" id="CM051397">
    <property type="protein sequence ID" value="KAJ4721610.1"/>
    <property type="molecule type" value="Genomic_DNA"/>
</dbReference>
<gene>
    <name evidence="1" type="ORF">OWV82_009278</name>
</gene>
<protein>
    <submittedName>
        <fullName evidence="1">PHD and RING finger domain-containing protein</fullName>
    </submittedName>
</protein>
<dbReference type="Proteomes" id="UP001164539">
    <property type="component" value="Chromosome 4"/>
</dbReference>